<dbReference type="Proteomes" id="UP000005096">
    <property type="component" value="Chromosome"/>
</dbReference>
<evidence type="ECO:0000256" key="3">
    <source>
        <dbReference type="ARBA" id="ARBA00022842"/>
    </source>
</evidence>
<comment type="cofactor">
    <cofactor evidence="1">
        <name>Mg(2+)</name>
        <dbReference type="ChEBI" id="CHEBI:18420"/>
    </cofactor>
</comment>
<dbReference type="PANTHER" id="PTHR32308">
    <property type="entry name" value="LYASE BETA SUBUNIT, PUTATIVE (AFU_ORTHOLOGUE AFUA_4G13030)-RELATED"/>
    <property type="match status" value="1"/>
</dbReference>
<dbReference type="PaxDb" id="584708-Apau_1893"/>
<dbReference type="PANTHER" id="PTHR32308:SF10">
    <property type="entry name" value="CITRATE LYASE SUBUNIT BETA"/>
    <property type="match status" value="1"/>
</dbReference>
<dbReference type="InterPro" id="IPR011206">
    <property type="entry name" value="Citrate_lyase_beta/mcl1/mcl2"/>
</dbReference>
<feature type="binding site" evidence="5">
    <location>
        <position position="154"/>
    </location>
    <ligand>
        <name>Mg(2+)</name>
        <dbReference type="ChEBI" id="CHEBI:18420"/>
    </ligand>
</feature>
<dbReference type="EMBL" id="CM001022">
    <property type="protein sequence ID" value="EFQ24307.1"/>
    <property type="molecule type" value="Genomic_DNA"/>
</dbReference>
<protein>
    <submittedName>
        <fullName evidence="7">Citrate (Pro-3S)-lyase</fullName>
        <ecNumber evidence="7">4.1.3.34</ecNumber>
        <ecNumber evidence="7">4.1.3.6</ecNumber>
    </submittedName>
</protein>
<feature type="binding site" evidence="5">
    <location>
        <position position="127"/>
    </location>
    <ligand>
        <name>Mg(2+)</name>
        <dbReference type="ChEBI" id="CHEBI:18420"/>
    </ligand>
</feature>
<keyword evidence="2 5" id="KW-0479">Metal-binding</keyword>
<evidence type="ECO:0000259" key="6">
    <source>
        <dbReference type="Pfam" id="PF03328"/>
    </source>
</evidence>
<keyword evidence="3 5" id="KW-0460">Magnesium</keyword>
<dbReference type="STRING" id="584708.Apau_1893"/>
<evidence type="ECO:0000313" key="7">
    <source>
        <dbReference type="EMBL" id="EFQ24307.1"/>
    </source>
</evidence>
<feature type="binding site" evidence="4">
    <location>
        <position position="64"/>
    </location>
    <ligand>
        <name>substrate</name>
    </ligand>
</feature>
<keyword evidence="8" id="KW-1185">Reference proteome</keyword>
<dbReference type="InterPro" id="IPR015813">
    <property type="entry name" value="Pyrv/PenolPyrv_kinase-like_dom"/>
</dbReference>
<dbReference type="PIRSF" id="PIRSF015582">
    <property type="entry name" value="Cit_lyase_B"/>
    <property type="match status" value="1"/>
</dbReference>
<sequence length="293" mass="31726">MRRTMLYLPGNNPNMLVRGHLFGPDGLVLDLEDAVSVSEKDSARVLVREMLRQGEFGSCEVTVRINGVDTEYWRDDLAAVVPAGVSGIRVPKVEGPETIRILDEELSGVESKAGIPVGQTKIFCLLETALGIWNAYDVAKASPRVAAIIPGGEDLTADLRTNRSPEGTELEWARRMLVFAARAAGVDALDTVFPRITDDEGLRREVGFIKQLGYDGKSVIHPNQIPIIHEVFTPTEGEIEKAKKVVAAAKDAAERGLGAVSVDGRMVDAPVVKRAQYTLTRAGLSEEVQGHGC</sequence>
<dbReference type="eggNOG" id="COG2301">
    <property type="taxonomic scope" value="Bacteria"/>
</dbReference>
<proteinExistence type="predicted"/>
<name>E3CWF2_9BACT</name>
<dbReference type="RefSeq" id="WP_006301540.1">
    <property type="nucleotide sequence ID" value="NZ_CM001022.1"/>
</dbReference>
<dbReference type="OrthoDB" id="9786940at2"/>
<dbReference type="Pfam" id="PF03328">
    <property type="entry name" value="HpcH_HpaI"/>
    <property type="match status" value="1"/>
</dbReference>
<dbReference type="InterPro" id="IPR005000">
    <property type="entry name" value="Aldolase/citrate-lyase_domain"/>
</dbReference>
<evidence type="ECO:0000256" key="1">
    <source>
        <dbReference type="ARBA" id="ARBA00001946"/>
    </source>
</evidence>
<dbReference type="InterPro" id="IPR040442">
    <property type="entry name" value="Pyrv_kinase-like_dom_sf"/>
</dbReference>
<evidence type="ECO:0000313" key="8">
    <source>
        <dbReference type="Proteomes" id="UP000005096"/>
    </source>
</evidence>
<dbReference type="AlphaFoldDB" id="E3CWF2"/>
<dbReference type="Gene3D" id="3.20.20.60">
    <property type="entry name" value="Phosphoenolpyruvate-binding domains"/>
    <property type="match status" value="1"/>
</dbReference>
<dbReference type="GO" id="GO:0008816">
    <property type="term" value="F:citryl-CoA lyase activity"/>
    <property type="evidence" value="ECO:0007669"/>
    <property type="project" value="UniProtKB-EC"/>
</dbReference>
<organism evidence="7 8">
    <name type="scientific">Aminomonas paucivorans DSM 12260</name>
    <dbReference type="NCBI Taxonomy" id="584708"/>
    <lineage>
        <taxon>Bacteria</taxon>
        <taxon>Thermotogati</taxon>
        <taxon>Synergistota</taxon>
        <taxon>Synergistia</taxon>
        <taxon>Synergistales</taxon>
        <taxon>Synergistaceae</taxon>
        <taxon>Aminomonas</taxon>
    </lineage>
</organism>
<dbReference type="GO" id="GO:0008815">
    <property type="term" value="F:citrate (pro-3S)-lyase activity"/>
    <property type="evidence" value="ECO:0007669"/>
    <property type="project" value="UniProtKB-EC"/>
</dbReference>
<dbReference type="GO" id="GO:0000287">
    <property type="term" value="F:magnesium ion binding"/>
    <property type="evidence" value="ECO:0007669"/>
    <property type="project" value="TreeGrafter"/>
</dbReference>
<gene>
    <name evidence="7" type="ORF">Apau_1893</name>
</gene>
<reference evidence="7 8" key="1">
    <citation type="journal article" date="2010" name="Stand. Genomic Sci.">
        <title>Non-contiguous finished genome sequence of Aminomonas paucivorans type strain (GLU-3).</title>
        <authorList>
            <person name="Pitluck S."/>
            <person name="Yasawong M."/>
            <person name="Held B."/>
            <person name="Lapidus A."/>
            <person name="Nolan M."/>
            <person name="Copeland A."/>
            <person name="Lucas S."/>
            <person name="Del Rio T.G."/>
            <person name="Tice H."/>
            <person name="Cheng J.F."/>
            <person name="Chertkov O."/>
            <person name="Goodwin L."/>
            <person name="Tapia R."/>
            <person name="Han C."/>
            <person name="Liolios K."/>
            <person name="Ivanova N."/>
            <person name="Mavromatis K."/>
            <person name="Ovchinnikova G."/>
            <person name="Pati A."/>
            <person name="Chen A."/>
            <person name="Palaniappan K."/>
            <person name="Land M."/>
            <person name="Hauser L."/>
            <person name="Chang Y.J."/>
            <person name="Jeffries C.D."/>
            <person name="Pukall R."/>
            <person name="Spring S."/>
            <person name="Rohde M."/>
            <person name="Sikorski J."/>
            <person name="Goker M."/>
            <person name="Woyke T."/>
            <person name="Bristow J."/>
            <person name="Eisen J.A."/>
            <person name="Markowitz V."/>
            <person name="Hugenholtz P."/>
            <person name="Kyrpides N.C."/>
            <person name="Klenk H.P."/>
        </authorList>
    </citation>
    <scope>NUCLEOTIDE SEQUENCE [LARGE SCALE GENOMIC DNA]</scope>
    <source>
        <strain evidence="7 8">DSM 12260</strain>
    </source>
</reference>
<evidence type="ECO:0000256" key="5">
    <source>
        <dbReference type="PIRSR" id="PIRSR015582-2"/>
    </source>
</evidence>
<evidence type="ECO:0000256" key="4">
    <source>
        <dbReference type="PIRSR" id="PIRSR015582-1"/>
    </source>
</evidence>
<feature type="domain" description="HpcH/HpaI aldolase/citrate lyase" evidence="6">
    <location>
        <begin position="3"/>
        <end position="222"/>
    </location>
</feature>
<accession>E3CWF2</accession>
<dbReference type="SUPFAM" id="SSF51621">
    <property type="entry name" value="Phosphoenolpyruvate/pyruvate domain"/>
    <property type="match status" value="1"/>
</dbReference>
<feature type="binding site" evidence="4">
    <location>
        <position position="127"/>
    </location>
    <ligand>
        <name>substrate</name>
    </ligand>
</feature>
<keyword evidence="7" id="KW-0456">Lyase</keyword>
<dbReference type="EC" id="4.1.3.6" evidence="7"/>
<dbReference type="EC" id="4.1.3.34" evidence="7"/>
<dbReference type="GO" id="GO:0006107">
    <property type="term" value="P:oxaloacetate metabolic process"/>
    <property type="evidence" value="ECO:0007669"/>
    <property type="project" value="TreeGrafter"/>
</dbReference>
<evidence type="ECO:0000256" key="2">
    <source>
        <dbReference type="ARBA" id="ARBA00022723"/>
    </source>
</evidence>
<dbReference type="HOGENOM" id="CLU_044864_0_0_0"/>